<dbReference type="SMART" id="SM00267">
    <property type="entry name" value="GGDEF"/>
    <property type="match status" value="1"/>
</dbReference>
<evidence type="ECO:0000259" key="3">
    <source>
        <dbReference type="PROSITE" id="PS50887"/>
    </source>
</evidence>
<dbReference type="SUPFAM" id="SSF141868">
    <property type="entry name" value="EAL domain-like"/>
    <property type="match status" value="1"/>
</dbReference>
<dbReference type="Gene3D" id="3.20.20.450">
    <property type="entry name" value="EAL domain"/>
    <property type="match status" value="1"/>
</dbReference>
<dbReference type="InterPro" id="IPR052155">
    <property type="entry name" value="Biofilm_reg_signaling"/>
</dbReference>
<evidence type="ECO:0000313" key="5">
    <source>
        <dbReference type="Proteomes" id="UP001238496"/>
    </source>
</evidence>
<dbReference type="SUPFAM" id="SSF55785">
    <property type="entry name" value="PYP-like sensor domain (PAS domain)"/>
    <property type="match status" value="1"/>
</dbReference>
<dbReference type="SMART" id="SM01080">
    <property type="entry name" value="CHASE2"/>
    <property type="match status" value="1"/>
</dbReference>
<dbReference type="PROSITE" id="PS50887">
    <property type="entry name" value="GGDEF"/>
    <property type="match status" value="1"/>
</dbReference>
<organism evidence="4 5">
    <name type="scientific">Peteryoungia aggregata LMG 23059</name>
    <dbReference type="NCBI Taxonomy" id="1368425"/>
    <lineage>
        <taxon>Bacteria</taxon>
        <taxon>Pseudomonadati</taxon>
        <taxon>Pseudomonadota</taxon>
        <taxon>Alphaproteobacteria</taxon>
        <taxon>Hyphomicrobiales</taxon>
        <taxon>Rhizobiaceae</taxon>
        <taxon>Peteryoungia</taxon>
    </lineage>
</organism>
<evidence type="ECO:0000259" key="2">
    <source>
        <dbReference type="PROSITE" id="PS50883"/>
    </source>
</evidence>
<evidence type="ECO:0000313" key="4">
    <source>
        <dbReference type="EMBL" id="MDQ0419712.1"/>
    </source>
</evidence>
<evidence type="ECO:0000256" key="1">
    <source>
        <dbReference type="SAM" id="Phobius"/>
    </source>
</evidence>
<dbReference type="Pfam" id="PF00563">
    <property type="entry name" value="EAL"/>
    <property type="match status" value="1"/>
</dbReference>
<dbReference type="PANTHER" id="PTHR44757">
    <property type="entry name" value="DIGUANYLATE CYCLASE DGCP"/>
    <property type="match status" value="1"/>
</dbReference>
<keyword evidence="5" id="KW-1185">Reference proteome</keyword>
<dbReference type="InterPro" id="IPR000160">
    <property type="entry name" value="GGDEF_dom"/>
</dbReference>
<dbReference type="InterPro" id="IPR043128">
    <property type="entry name" value="Rev_trsase/Diguanyl_cyclase"/>
</dbReference>
<dbReference type="Gene3D" id="3.30.450.20">
    <property type="entry name" value="PAS domain"/>
    <property type="match status" value="1"/>
</dbReference>
<gene>
    <name evidence="4" type="ORF">J2045_000725</name>
</gene>
<dbReference type="Pfam" id="PF05226">
    <property type="entry name" value="CHASE2"/>
    <property type="match status" value="1"/>
</dbReference>
<feature type="domain" description="EAL" evidence="2">
    <location>
        <begin position="689"/>
        <end position="939"/>
    </location>
</feature>
<dbReference type="CDD" id="cd01949">
    <property type="entry name" value="GGDEF"/>
    <property type="match status" value="1"/>
</dbReference>
<feature type="domain" description="GGDEF" evidence="3">
    <location>
        <begin position="547"/>
        <end position="680"/>
    </location>
</feature>
<feature type="transmembrane region" description="Helical" evidence="1">
    <location>
        <begin position="354"/>
        <end position="376"/>
    </location>
</feature>
<dbReference type="SMART" id="SM00052">
    <property type="entry name" value="EAL"/>
    <property type="match status" value="1"/>
</dbReference>
<accession>A0ABU0G331</accession>
<comment type="caution">
    <text evidence="4">The sequence shown here is derived from an EMBL/GenBank/DDBJ whole genome shotgun (WGS) entry which is preliminary data.</text>
</comment>
<feature type="transmembrane region" description="Helical" evidence="1">
    <location>
        <begin position="324"/>
        <end position="342"/>
    </location>
</feature>
<dbReference type="Pfam" id="PF00990">
    <property type="entry name" value="GGDEF"/>
    <property type="match status" value="1"/>
</dbReference>
<dbReference type="InterPro" id="IPR035919">
    <property type="entry name" value="EAL_sf"/>
</dbReference>
<keyword evidence="1" id="KW-1133">Transmembrane helix</keyword>
<dbReference type="PANTHER" id="PTHR44757:SF2">
    <property type="entry name" value="BIOFILM ARCHITECTURE MAINTENANCE PROTEIN MBAA"/>
    <property type="match status" value="1"/>
</dbReference>
<dbReference type="Proteomes" id="UP001238496">
    <property type="component" value="Unassembled WGS sequence"/>
</dbReference>
<dbReference type="NCBIfam" id="TIGR00254">
    <property type="entry name" value="GGDEF"/>
    <property type="match status" value="1"/>
</dbReference>
<feature type="transmembrane region" description="Helical" evidence="1">
    <location>
        <begin position="300"/>
        <end position="318"/>
    </location>
</feature>
<feature type="transmembrane region" description="Helical" evidence="1">
    <location>
        <begin position="23"/>
        <end position="45"/>
    </location>
</feature>
<dbReference type="InterPro" id="IPR029787">
    <property type="entry name" value="Nucleotide_cyclase"/>
</dbReference>
<proteinExistence type="predicted"/>
<dbReference type="PROSITE" id="PS50883">
    <property type="entry name" value="EAL"/>
    <property type="match status" value="1"/>
</dbReference>
<keyword evidence="1" id="KW-0472">Membrane</keyword>
<dbReference type="Gene3D" id="3.30.70.270">
    <property type="match status" value="1"/>
</dbReference>
<dbReference type="EMBL" id="JAUSUW010000002">
    <property type="protein sequence ID" value="MDQ0419712.1"/>
    <property type="molecule type" value="Genomic_DNA"/>
</dbReference>
<dbReference type="RefSeq" id="WP_307369503.1">
    <property type="nucleotide sequence ID" value="NZ_JAUSUW010000002.1"/>
</dbReference>
<keyword evidence="1" id="KW-0812">Transmembrane</keyword>
<dbReference type="InterPro" id="IPR001633">
    <property type="entry name" value="EAL_dom"/>
</dbReference>
<name>A0ABU0G331_9HYPH</name>
<dbReference type="CDD" id="cd01948">
    <property type="entry name" value="EAL"/>
    <property type="match status" value="1"/>
</dbReference>
<sequence>MLGTVHAPGLRMTGDLMASRGTLLSSLASIRFVMIAVIMALPFLLPSLSVVQHLDNELVEFRASGAPRTASGDYVFAAIDKKSLTEVGIWPWPREVHADLIDKLSAAGARDIFLDIDFSTPSRPEGDLRLAQALEAAGGGVILPMFRQHFGTKPTGELSLTQPIPLFADRAWPALVDVALDADGLMRSFVVSGIIDGVPTQAAAAVLAGYSDARTSRLDIDFSIRPESVPTFSVSDILAGTVRAEEIQGKAVVVGAYATELKDLFAVPVYGILSGPMLHILAAETLVQERQLKPLRSEPIAVLLAALVIAYTLAFHRLSLAVPLAGAAALITVGEAGAFLLYKHEALVFHTASLWLLLGYGFVMLMAEKIGLNGWLAELAIAENRDIRRVLKQVIRDSVDPVVVLDQRFALLDASQTLAGMLERDEPLIRGSNLASFAPTALMDAVLAVEARHMAEPAQMHSEQVALDLPGRKGRRHLEAAITISPFETRGGRGLSSVGSHVICISLRDVTARRLYETKLEEMARVDDLTGLMTRRGLCEAMTQVGTGFSVFAIDLHRFAHLNETLGREKGDAVLQAVAARLRRHAGIGGLTARLAGDILCLATPGIDDEQGLAESATRLLALFETPFGVDGMKIELNARVGACSGTVEIGDPGKWLEAAELALSEAKRVGGSGWRAYDPTSALRRARSRLLEAEMRNSLEQGEFFLLYQPQVSLTTGRLIGAEALLRWQHPVLGMISPAEFISISEANGFICDLGQFMFTEACRAATGWPSHVSVAVNISPVQFQRGDLLADIRAALAKSGLAPNRLHVEITESILIERSEELFATLEALHALGVTIALDDFGTGYSSLGYISSLPLDKLKIDQSFVRDMVSDPTAQAIVQAVTTLAHGLGLKVVCEGVENALQCEMLAAMRCEEGQGYFFGRPQPARQVQALSAAHSLLAGGEAIGVSALAQAG</sequence>
<dbReference type="InterPro" id="IPR007890">
    <property type="entry name" value="CHASE2"/>
</dbReference>
<protein>
    <submittedName>
        <fullName evidence="4">Diguanylate cyclase (GGDEF)-like protein</fullName>
    </submittedName>
</protein>
<dbReference type="InterPro" id="IPR035965">
    <property type="entry name" value="PAS-like_dom_sf"/>
</dbReference>
<dbReference type="SUPFAM" id="SSF55073">
    <property type="entry name" value="Nucleotide cyclase"/>
    <property type="match status" value="1"/>
</dbReference>
<reference evidence="4 5" key="1">
    <citation type="submission" date="2023-07" db="EMBL/GenBank/DDBJ databases">
        <title>Genomic Encyclopedia of Type Strains, Phase IV (KMG-IV): sequencing the most valuable type-strain genomes for metagenomic binning, comparative biology and taxonomic classification.</title>
        <authorList>
            <person name="Goeker M."/>
        </authorList>
    </citation>
    <scope>NUCLEOTIDE SEQUENCE [LARGE SCALE GENOMIC DNA]</scope>
    <source>
        <strain evidence="4 5">DSM 1111</strain>
    </source>
</reference>